<dbReference type="EMBL" id="JBAMMX010000003">
    <property type="protein sequence ID" value="KAK6944447.1"/>
    <property type="molecule type" value="Genomic_DNA"/>
</dbReference>
<evidence type="ECO:0000256" key="1">
    <source>
        <dbReference type="ARBA" id="ARBA00008565"/>
    </source>
</evidence>
<reference evidence="3 4" key="1">
    <citation type="submission" date="2023-12" db="EMBL/GenBank/DDBJ databases">
        <title>A high-quality genome assembly for Dillenia turbinata (Dilleniales).</title>
        <authorList>
            <person name="Chanderbali A."/>
        </authorList>
    </citation>
    <scope>NUCLEOTIDE SEQUENCE [LARGE SCALE GENOMIC DNA]</scope>
    <source>
        <strain evidence="3">LSX21</strain>
        <tissue evidence="3">Leaf</tissue>
    </source>
</reference>
<gene>
    <name evidence="3" type="ORF">RJ641_025549</name>
</gene>
<keyword evidence="4" id="KW-1185">Reference proteome</keyword>
<dbReference type="AlphaFoldDB" id="A0AAN8ZP20"/>
<dbReference type="InterPro" id="IPR016024">
    <property type="entry name" value="ARM-type_fold"/>
</dbReference>
<dbReference type="Proteomes" id="UP001370490">
    <property type="component" value="Unassembled WGS sequence"/>
</dbReference>
<comment type="similarity">
    <text evidence="1">Belongs to the Integrator subunit 7 family.</text>
</comment>
<feature type="domain" description="Integrator complex subunit 7 N-terminal" evidence="2">
    <location>
        <begin position="14"/>
        <end position="235"/>
    </location>
</feature>
<organism evidence="3 4">
    <name type="scientific">Dillenia turbinata</name>
    <dbReference type="NCBI Taxonomy" id="194707"/>
    <lineage>
        <taxon>Eukaryota</taxon>
        <taxon>Viridiplantae</taxon>
        <taxon>Streptophyta</taxon>
        <taxon>Embryophyta</taxon>
        <taxon>Tracheophyta</taxon>
        <taxon>Spermatophyta</taxon>
        <taxon>Magnoliopsida</taxon>
        <taxon>eudicotyledons</taxon>
        <taxon>Gunneridae</taxon>
        <taxon>Pentapetalae</taxon>
        <taxon>Dilleniales</taxon>
        <taxon>Dilleniaceae</taxon>
        <taxon>Dillenia</taxon>
    </lineage>
</organism>
<evidence type="ECO:0000313" key="4">
    <source>
        <dbReference type="Proteomes" id="UP001370490"/>
    </source>
</evidence>
<dbReference type="SUPFAM" id="SSF48371">
    <property type="entry name" value="ARM repeat"/>
    <property type="match status" value="1"/>
</dbReference>
<dbReference type="GO" id="GO:0034472">
    <property type="term" value="P:snRNA 3'-end processing"/>
    <property type="evidence" value="ECO:0007669"/>
    <property type="project" value="TreeGrafter"/>
</dbReference>
<comment type="caution">
    <text evidence="3">The sequence shown here is derived from an EMBL/GenBank/DDBJ whole genome shotgun (WGS) entry which is preliminary data.</text>
</comment>
<protein>
    <recommendedName>
        <fullName evidence="2">Integrator complex subunit 7 N-terminal domain-containing protein</fullName>
    </recommendedName>
</protein>
<dbReference type="InterPro" id="IPR033060">
    <property type="entry name" value="INTS7"/>
</dbReference>
<dbReference type="PANTHER" id="PTHR13322">
    <property type="entry name" value="C1ORF73 PROTEIN"/>
    <property type="match status" value="1"/>
</dbReference>
<dbReference type="Pfam" id="PF24436">
    <property type="entry name" value="INTS7_N"/>
    <property type="match status" value="1"/>
</dbReference>
<evidence type="ECO:0000313" key="3">
    <source>
        <dbReference type="EMBL" id="KAK6944447.1"/>
    </source>
</evidence>
<dbReference type="InterPro" id="IPR056516">
    <property type="entry name" value="INTS7_N"/>
</dbReference>
<dbReference type="PANTHER" id="PTHR13322:SF2">
    <property type="entry name" value="INTEGRATOR COMPLEX SUBUNIT 7"/>
    <property type="match status" value="1"/>
</dbReference>
<name>A0AAN8ZP20_9MAGN</name>
<accession>A0AAN8ZP20</accession>
<proteinExistence type="inferred from homology"/>
<evidence type="ECO:0000259" key="2">
    <source>
        <dbReference type="Pfam" id="PF24436"/>
    </source>
</evidence>
<sequence length="245" mass="27643">MERNAAACAMDWSIELEKGLRSKKPGQVFEAISQIGRRLEQWSREPEPTMPVYSMFNLFPGEDRLFANTILLRLADSFVKGDKHVRLAVVKIFLSEWRHRNKKMWQHGILTKNRVNNHLELLHRVKLVYSSADVESRALSLILLGCWAHFSKDSAEIRYMILSTLVSSDVLEVKASLFAAGCLCELCTDFANVVLEMLVNMFTSSETPVVVKLAGAKAFGKMGSSSLLANKAYRVVYLLSLPTFI</sequence>
<dbReference type="GO" id="GO:0032039">
    <property type="term" value="C:integrator complex"/>
    <property type="evidence" value="ECO:0007669"/>
    <property type="project" value="InterPro"/>
</dbReference>